<dbReference type="OrthoDB" id="9796404at2"/>
<dbReference type="PANTHER" id="PTHR39550:SF1">
    <property type="entry name" value="SLL0658 PROTEIN"/>
    <property type="match status" value="1"/>
</dbReference>
<keyword evidence="2" id="KW-1185">Reference proteome</keyword>
<dbReference type="RefSeq" id="WP_016878812.1">
    <property type="nucleotide sequence ID" value="NZ_AJLN01000066.1"/>
</dbReference>
<gene>
    <name evidence="1" type="ORF">PCC6912_60960</name>
</gene>
<dbReference type="InterPro" id="IPR021799">
    <property type="entry name" value="PIN-like_prokaryotic"/>
</dbReference>
<dbReference type="PANTHER" id="PTHR39550">
    <property type="entry name" value="SLL0658 PROTEIN"/>
    <property type="match status" value="1"/>
</dbReference>
<protein>
    <submittedName>
        <fullName evidence="1">DUF3368 domain-containing protein</fullName>
    </submittedName>
</protein>
<dbReference type="STRING" id="211165.GCA_000317285_02253"/>
<dbReference type="EMBL" id="RSCJ01000043">
    <property type="protein sequence ID" value="RUR72721.1"/>
    <property type="molecule type" value="Genomic_DNA"/>
</dbReference>
<dbReference type="Proteomes" id="UP000268857">
    <property type="component" value="Unassembled WGS sequence"/>
</dbReference>
<accession>A0A433MX83</accession>
<organism evidence="1 2">
    <name type="scientific">Chlorogloeopsis fritschii PCC 6912</name>
    <dbReference type="NCBI Taxonomy" id="211165"/>
    <lineage>
        <taxon>Bacteria</taxon>
        <taxon>Bacillati</taxon>
        <taxon>Cyanobacteriota</taxon>
        <taxon>Cyanophyceae</taxon>
        <taxon>Nostocales</taxon>
        <taxon>Chlorogloeopsidaceae</taxon>
        <taxon>Chlorogloeopsis</taxon>
    </lineage>
</organism>
<comment type="caution">
    <text evidence="1">The sequence shown here is derived from an EMBL/GenBank/DDBJ whole genome shotgun (WGS) entry which is preliminary data.</text>
</comment>
<dbReference type="AlphaFoldDB" id="A0A433MX83"/>
<dbReference type="Pfam" id="PF11848">
    <property type="entry name" value="DUF3368"/>
    <property type="match status" value="1"/>
</dbReference>
<proteinExistence type="predicted"/>
<evidence type="ECO:0000313" key="1">
    <source>
        <dbReference type="EMBL" id="RUR72721.1"/>
    </source>
</evidence>
<sequence length="164" mass="18181">MIIVSDTTPISELAKVEHLDLLPKLFGKVMIPQGVFNELQIGQHPAAKFVQNLSWLEVVTVGNQQVVEELQKSFNLHLGESEAIALAEEIGASQLLIDEKAARKVAMTRKLPLIGTMGILLLAKRRGLLDSVKDVLDEMQLQGMRISERLYVQVLTLAEENQGE</sequence>
<name>A0A433MX83_CHLFR</name>
<evidence type="ECO:0000313" key="2">
    <source>
        <dbReference type="Proteomes" id="UP000268857"/>
    </source>
</evidence>
<reference evidence="1 2" key="1">
    <citation type="journal article" date="2019" name="Genome Biol. Evol.">
        <title>Day and night: Metabolic profiles and evolutionary relationships of six axenic non-marine cyanobacteria.</title>
        <authorList>
            <person name="Will S.E."/>
            <person name="Henke P."/>
            <person name="Boedeker C."/>
            <person name="Huang S."/>
            <person name="Brinkmann H."/>
            <person name="Rohde M."/>
            <person name="Jarek M."/>
            <person name="Friedl T."/>
            <person name="Seufert S."/>
            <person name="Schumacher M."/>
            <person name="Overmann J."/>
            <person name="Neumann-Schaal M."/>
            <person name="Petersen J."/>
        </authorList>
    </citation>
    <scope>NUCLEOTIDE SEQUENCE [LARGE SCALE GENOMIC DNA]</scope>
    <source>
        <strain evidence="1 2">PCC 6912</strain>
    </source>
</reference>